<dbReference type="Proteomes" id="UP001321542">
    <property type="component" value="Chromosome"/>
</dbReference>
<evidence type="ECO:0000313" key="1">
    <source>
        <dbReference type="EMBL" id="BBC37354.1"/>
    </source>
</evidence>
<keyword evidence="2" id="KW-1185">Reference proteome</keyword>
<reference evidence="1 2" key="2">
    <citation type="journal article" date="2023" name="ChemBioChem">
        <title>Acyltransferase Domain Exchange between Two Independent Type I Polyketide Synthases in the Same Producer Strain of Macrolide Antibiotics.</title>
        <authorList>
            <person name="Kudo F."/>
            <person name="Kishikawa K."/>
            <person name="Tsuboi K."/>
            <person name="Kido T."/>
            <person name="Usui T."/>
            <person name="Hashimoto J."/>
            <person name="Shin-Ya K."/>
            <person name="Miyanaga A."/>
            <person name="Eguchi T."/>
        </authorList>
    </citation>
    <scope>NUCLEOTIDE SEQUENCE [LARGE SCALE GENOMIC DNA]</scope>
    <source>
        <strain evidence="1 2">A-8890</strain>
    </source>
</reference>
<accession>A0ABM7FKW2</accession>
<protein>
    <submittedName>
        <fullName evidence="1">Uncharacterized protein</fullName>
    </submittedName>
</protein>
<proteinExistence type="predicted"/>
<dbReference type="EMBL" id="AP018448">
    <property type="protein sequence ID" value="BBC37354.1"/>
    <property type="molecule type" value="Genomic_DNA"/>
</dbReference>
<name>A0ABM7FKW2_9ACTN</name>
<evidence type="ECO:0000313" key="2">
    <source>
        <dbReference type="Proteomes" id="UP001321542"/>
    </source>
</evidence>
<reference evidence="1 2" key="1">
    <citation type="journal article" date="2010" name="ChemBioChem">
        <title>Cloning and characterization of the biosynthetic gene cluster of 16-membered macrolide antibiotic FD-891: involvement of a dual functional cytochrome P450 monooxygenase catalyzing epoxidation and hydroxylation.</title>
        <authorList>
            <person name="Kudo F."/>
            <person name="Motegi A."/>
            <person name="Mizoue K."/>
            <person name="Eguchi T."/>
        </authorList>
    </citation>
    <scope>NUCLEOTIDE SEQUENCE [LARGE SCALE GENOMIC DNA]</scope>
    <source>
        <strain evidence="1 2">A-8890</strain>
    </source>
</reference>
<organism evidence="1 2">
    <name type="scientific">Streptomyces graminofaciens</name>
    <dbReference type="NCBI Taxonomy" id="68212"/>
    <lineage>
        <taxon>Bacteria</taxon>
        <taxon>Bacillati</taxon>
        <taxon>Actinomycetota</taxon>
        <taxon>Actinomycetes</taxon>
        <taxon>Kitasatosporales</taxon>
        <taxon>Streptomycetaceae</taxon>
        <taxon>Streptomyces</taxon>
    </lineage>
</organism>
<gene>
    <name evidence="1" type="ORF">SGFS_086480</name>
</gene>
<sequence>MSAPHGASALYGAAGARVVSLDTLARLRRDRRRPPATPRRRLPLPEGMTAPMGCDAVAVPARLGPLVLSRLPRVGCVYADEAHWWWLVPADSDYALEWPEPVHYSTGALVPDGPAAPGLILDPGGTIPYTPPIPLYLALCRVTGTTPAWSRTMTA</sequence>